<name>A0ABP6RXW3_9PSEU</name>
<organism evidence="2 3">
    <name type="scientific">Saccharopolyspora gregorii</name>
    <dbReference type="NCBI Taxonomy" id="33914"/>
    <lineage>
        <taxon>Bacteria</taxon>
        <taxon>Bacillati</taxon>
        <taxon>Actinomycetota</taxon>
        <taxon>Actinomycetes</taxon>
        <taxon>Pseudonocardiales</taxon>
        <taxon>Pseudonocardiaceae</taxon>
        <taxon>Saccharopolyspora</taxon>
    </lineage>
</organism>
<dbReference type="PANTHER" id="PTHR43591:SF24">
    <property type="entry name" value="2-METHOXY-6-POLYPRENYL-1,4-BENZOQUINOL METHYLASE, MITOCHONDRIAL"/>
    <property type="match status" value="1"/>
</dbReference>
<feature type="domain" description="Methyltransferase" evidence="1">
    <location>
        <begin position="59"/>
        <end position="153"/>
    </location>
</feature>
<accession>A0ABP6RXW3</accession>
<evidence type="ECO:0000259" key="1">
    <source>
        <dbReference type="Pfam" id="PF13649"/>
    </source>
</evidence>
<dbReference type="SUPFAM" id="SSF53335">
    <property type="entry name" value="S-adenosyl-L-methionine-dependent methyltransferases"/>
    <property type="match status" value="1"/>
</dbReference>
<dbReference type="InterPro" id="IPR041698">
    <property type="entry name" value="Methyltransf_25"/>
</dbReference>
<evidence type="ECO:0000313" key="3">
    <source>
        <dbReference type="Proteomes" id="UP001500483"/>
    </source>
</evidence>
<proteinExistence type="predicted"/>
<keyword evidence="3" id="KW-1185">Reference proteome</keyword>
<dbReference type="EMBL" id="BAAAYK010000038">
    <property type="protein sequence ID" value="GAA3363001.1"/>
    <property type="molecule type" value="Genomic_DNA"/>
</dbReference>
<dbReference type="Proteomes" id="UP001500483">
    <property type="component" value="Unassembled WGS sequence"/>
</dbReference>
<dbReference type="CDD" id="cd02440">
    <property type="entry name" value="AdoMet_MTases"/>
    <property type="match status" value="1"/>
</dbReference>
<dbReference type="Gene3D" id="3.40.50.150">
    <property type="entry name" value="Vaccinia Virus protein VP39"/>
    <property type="match status" value="1"/>
</dbReference>
<sequence>MTSPSVAIMTEDYLTDWNADGVAERFAEFDTALWWRLGYRALPQLLAPDRFDGERQTLLDLGCGDGTVTSWIAQHTASAVVGVDRSSVMIRAARRGADPAGHTRFIHRPADRTGLPTDSIDAAWAAFLAVCLPDMAALRAVVAELARVVRPGGAWCCSTAIPTPREWISETWYRAN</sequence>
<dbReference type="PANTHER" id="PTHR43591">
    <property type="entry name" value="METHYLTRANSFERASE"/>
    <property type="match status" value="1"/>
</dbReference>
<dbReference type="Pfam" id="PF13649">
    <property type="entry name" value="Methyltransf_25"/>
    <property type="match status" value="1"/>
</dbReference>
<evidence type="ECO:0000313" key="2">
    <source>
        <dbReference type="EMBL" id="GAA3363001.1"/>
    </source>
</evidence>
<gene>
    <name evidence="2" type="ORF">GCM10020366_53180</name>
</gene>
<reference evidence="3" key="1">
    <citation type="journal article" date="2019" name="Int. J. Syst. Evol. Microbiol.">
        <title>The Global Catalogue of Microorganisms (GCM) 10K type strain sequencing project: providing services to taxonomists for standard genome sequencing and annotation.</title>
        <authorList>
            <consortium name="The Broad Institute Genomics Platform"/>
            <consortium name="The Broad Institute Genome Sequencing Center for Infectious Disease"/>
            <person name="Wu L."/>
            <person name="Ma J."/>
        </authorList>
    </citation>
    <scope>NUCLEOTIDE SEQUENCE [LARGE SCALE GENOMIC DNA]</scope>
    <source>
        <strain evidence="3">JCM 9687</strain>
    </source>
</reference>
<comment type="caution">
    <text evidence="2">The sequence shown here is derived from an EMBL/GenBank/DDBJ whole genome shotgun (WGS) entry which is preliminary data.</text>
</comment>
<protein>
    <recommendedName>
        <fullName evidence="1">Methyltransferase domain-containing protein</fullName>
    </recommendedName>
</protein>
<dbReference type="InterPro" id="IPR029063">
    <property type="entry name" value="SAM-dependent_MTases_sf"/>
</dbReference>